<reference evidence="2" key="2">
    <citation type="submission" date="2022-01" db="EMBL/GenBank/DDBJ databases">
        <authorList>
            <person name="Yamashiro T."/>
            <person name="Shiraishi A."/>
            <person name="Satake H."/>
            <person name="Nakayama K."/>
        </authorList>
    </citation>
    <scope>NUCLEOTIDE SEQUENCE</scope>
</reference>
<gene>
    <name evidence="2" type="ORF">Tco_1112612</name>
</gene>
<protein>
    <submittedName>
        <fullName evidence="2">Uncharacterized protein</fullName>
    </submittedName>
</protein>
<accession>A0ABQ5IQ28</accession>
<evidence type="ECO:0000256" key="1">
    <source>
        <dbReference type="SAM" id="MobiDB-lite"/>
    </source>
</evidence>
<organism evidence="2 3">
    <name type="scientific">Tanacetum coccineum</name>
    <dbReference type="NCBI Taxonomy" id="301880"/>
    <lineage>
        <taxon>Eukaryota</taxon>
        <taxon>Viridiplantae</taxon>
        <taxon>Streptophyta</taxon>
        <taxon>Embryophyta</taxon>
        <taxon>Tracheophyta</taxon>
        <taxon>Spermatophyta</taxon>
        <taxon>Magnoliopsida</taxon>
        <taxon>eudicotyledons</taxon>
        <taxon>Gunneridae</taxon>
        <taxon>Pentapetalae</taxon>
        <taxon>asterids</taxon>
        <taxon>campanulids</taxon>
        <taxon>Asterales</taxon>
        <taxon>Asteraceae</taxon>
        <taxon>Asteroideae</taxon>
        <taxon>Anthemideae</taxon>
        <taxon>Anthemidinae</taxon>
        <taxon>Tanacetum</taxon>
    </lineage>
</organism>
<proteinExistence type="predicted"/>
<feature type="compositionally biased region" description="Basic and acidic residues" evidence="1">
    <location>
        <begin position="96"/>
        <end position="106"/>
    </location>
</feature>
<keyword evidence="3" id="KW-1185">Reference proteome</keyword>
<evidence type="ECO:0000313" key="2">
    <source>
        <dbReference type="EMBL" id="GJU02274.1"/>
    </source>
</evidence>
<dbReference type="Proteomes" id="UP001151760">
    <property type="component" value="Unassembled WGS sequence"/>
</dbReference>
<feature type="region of interest" description="Disordered" evidence="1">
    <location>
        <begin position="96"/>
        <end position="127"/>
    </location>
</feature>
<name>A0ABQ5IQ28_9ASTR</name>
<sequence>MNFLSKSLTARITKQVKDQLPQILPDVVSNFAPPVIQKMVTESLKEAVLANESSQPQFSYEAAKTLIEFELKKILIDKMDKNQSYLTASKHKEYKYKDPSARSDRGLKKRKTSKDAELTKEPTDPDWNVDKTLQQGQNQSWLMTLASSAEKPSNTIDELLSTPIDFSTFIMNGLKINNLTQETLLGPAFRLLKGTRSNYAELKYDFEECYKALSEKLGDDVSDFAIALRMFTRSLVIQKRVEDFQLRYLPKRRWSTLEKKRANIMIKAIGKQLKERRLMRSLEKFLGGKDYGTDLRLLQQTI</sequence>
<comment type="caution">
    <text evidence="2">The sequence shown here is derived from an EMBL/GenBank/DDBJ whole genome shotgun (WGS) entry which is preliminary data.</text>
</comment>
<dbReference type="EMBL" id="BQNB010021043">
    <property type="protein sequence ID" value="GJU02274.1"/>
    <property type="molecule type" value="Genomic_DNA"/>
</dbReference>
<reference evidence="2" key="1">
    <citation type="journal article" date="2022" name="Int. J. Mol. Sci.">
        <title>Draft Genome of Tanacetum Coccineum: Genomic Comparison of Closely Related Tanacetum-Family Plants.</title>
        <authorList>
            <person name="Yamashiro T."/>
            <person name="Shiraishi A."/>
            <person name="Nakayama K."/>
            <person name="Satake H."/>
        </authorList>
    </citation>
    <scope>NUCLEOTIDE SEQUENCE</scope>
</reference>
<evidence type="ECO:0000313" key="3">
    <source>
        <dbReference type="Proteomes" id="UP001151760"/>
    </source>
</evidence>
<feature type="compositionally biased region" description="Basic and acidic residues" evidence="1">
    <location>
        <begin position="113"/>
        <end position="123"/>
    </location>
</feature>